<dbReference type="Proteomes" id="UP000886501">
    <property type="component" value="Unassembled WGS sequence"/>
</dbReference>
<reference evidence="1" key="2">
    <citation type="journal article" date="2020" name="Nat. Commun.">
        <title>Large-scale genome sequencing of mycorrhizal fungi provides insights into the early evolution of symbiotic traits.</title>
        <authorList>
            <person name="Miyauchi S."/>
            <person name="Kiss E."/>
            <person name="Kuo A."/>
            <person name="Drula E."/>
            <person name="Kohler A."/>
            <person name="Sanchez-Garcia M."/>
            <person name="Morin E."/>
            <person name="Andreopoulos B."/>
            <person name="Barry K.W."/>
            <person name="Bonito G."/>
            <person name="Buee M."/>
            <person name="Carver A."/>
            <person name="Chen C."/>
            <person name="Cichocki N."/>
            <person name="Clum A."/>
            <person name="Culley D."/>
            <person name="Crous P.W."/>
            <person name="Fauchery L."/>
            <person name="Girlanda M."/>
            <person name="Hayes R.D."/>
            <person name="Keri Z."/>
            <person name="LaButti K."/>
            <person name="Lipzen A."/>
            <person name="Lombard V."/>
            <person name="Magnuson J."/>
            <person name="Maillard F."/>
            <person name="Murat C."/>
            <person name="Nolan M."/>
            <person name="Ohm R.A."/>
            <person name="Pangilinan J."/>
            <person name="Pereira M.F."/>
            <person name="Perotto S."/>
            <person name="Peter M."/>
            <person name="Pfister S."/>
            <person name="Riley R."/>
            <person name="Sitrit Y."/>
            <person name="Stielow J.B."/>
            <person name="Szollosi G."/>
            <person name="Zifcakova L."/>
            <person name="Stursova M."/>
            <person name="Spatafora J.W."/>
            <person name="Tedersoo L."/>
            <person name="Vaario L.M."/>
            <person name="Yamada A."/>
            <person name="Yan M."/>
            <person name="Wang P."/>
            <person name="Xu J."/>
            <person name="Bruns T."/>
            <person name="Baldrian P."/>
            <person name="Vilgalys R."/>
            <person name="Dunand C."/>
            <person name="Henrissat B."/>
            <person name="Grigoriev I.V."/>
            <person name="Hibbett D."/>
            <person name="Nagy L.G."/>
            <person name="Martin F.M."/>
        </authorList>
    </citation>
    <scope>NUCLEOTIDE SEQUENCE</scope>
    <source>
        <strain evidence="1">P2</strain>
    </source>
</reference>
<dbReference type="EMBL" id="MU118057">
    <property type="protein sequence ID" value="KAF9646467.1"/>
    <property type="molecule type" value="Genomic_DNA"/>
</dbReference>
<protein>
    <submittedName>
        <fullName evidence="1">DnaJ-domain-containing protein</fullName>
    </submittedName>
</protein>
<sequence>MTVFPLAFVVLSLSLLVCAADFYKVLQVSRSATDQEIRKAYKRLSKKYHPDKNQSPGAEEKFVEVAHAYEVLSDSNKRQIYDRHGEEGLKAHEGGQGHHANPFDIFSSFFGGGRPAEEQVRRGPSSLTEFEVTLADMYKGNNIDFMIKKKILCDHCRGSGAASNHDIHTCPTCNGAGVRIVKQQIFPGMFAQTQVGCNDCGGRGKVIKKVCPHCHGAKILDHTAHFTLEVEKGCPEGHEVAFEGEADESPDWEPGDVVLRVRSRKDQGGFKRKETSLYWTETIGIDEALLGFEHKLTHLDGHNITLSRKDVTQPGFVDVIRGEGMPIFGSVSYGDLYVEYKVVLPVELSHKMRQRLDSAFNGGYSEGRKDSRDEL</sequence>
<proteinExistence type="predicted"/>
<evidence type="ECO:0000313" key="1">
    <source>
        <dbReference type="EMBL" id="KAF9646467.1"/>
    </source>
</evidence>
<accession>A0ACB6ZA42</accession>
<gene>
    <name evidence="1" type="ORF">BDM02DRAFT_3188812</name>
</gene>
<comment type="caution">
    <text evidence="1">The sequence shown here is derived from an EMBL/GenBank/DDBJ whole genome shotgun (WGS) entry which is preliminary data.</text>
</comment>
<organism evidence="1 2">
    <name type="scientific">Thelephora ganbajun</name>
    <name type="common">Ganba fungus</name>
    <dbReference type="NCBI Taxonomy" id="370292"/>
    <lineage>
        <taxon>Eukaryota</taxon>
        <taxon>Fungi</taxon>
        <taxon>Dikarya</taxon>
        <taxon>Basidiomycota</taxon>
        <taxon>Agaricomycotina</taxon>
        <taxon>Agaricomycetes</taxon>
        <taxon>Thelephorales</taxon>
        <taxon>Thelephoraceae</taxon>
        <taxon>Thelephora</taxon>
    </lineage>
</organism>
<name>A0ACB6ZA42_THEGA</name>
<evidence type="ECO:0000313" key="2">
    <source>
        <dbReference type="Proteomes" id="UP000886501"/>
    </source>
</evidence>
<keyword evidence="2" id="KW-1185">Reference proteome</keyword>
<reference evidence="1" key="1">
    <citation type="submission" date="2019-10" db="EMBL/GenBank/DDBJ databases">
        <authorList>
            <consortium name="DOE Joint Genome Institute"/>
            <person name="Kuo A."/>
            <person name="Miyauchi S."/>
            <person name="Kiss E."/>
            <person name="Drula E."/>
            <person name="Kohler A."/>
            <person name="Sanchez-Garcia M."/>
            <person name="Andreopoulos B."/>
            <person name="Barry K.W."/>
            <person name="Bonito G."/>
            <person name="Buee M."/>
            <person name="Carver A."/>
            <person name="Chen C."/>
            <person name="Cichocki N."/>
            <person name="Clum A."/>
            <person name="Culley D."/>
            <person name="Crous P.W."/>
            <person name="Fauchery L."/>
            <person name="Girlanda M."/>
            <person name="Hayes R."/>
            <person name="Keri Z."/>
            <person name="Labutti K."/>
            <person name="Lipzen A."/>
            <person name="Lombard V."/>
            <person name="Magnuson J."/>
            <person name="Maillard F."/>
            <person name="Morin E."/>
            <person name="Murat C."/>
            <person name="Nolan M."/>
            <person name="Ohm R."/>
            <person name="Pangilinan J."/>
            <person name="Pereira M."/>
            <person name="Perotto S."/>
            <person name="Peter M."/>
            <person name="Riley R."/>
            <person name="Sitrit Y."/>
            <person name="Stielow B."/>
            <person name="Szollosi G."/>
            <person name="Zifcakova L."/>
            <person name="Stursova M."/>
            <person name="Spatafora J.W."/>
            <person name="Tedersoo L."/>
            <person name="Vaario L.-M."/>
            <person name="Yamada A."/>
            <person name="Yan M."/>
            <person name="Wang P."/>
            <person name="Xu J."/>
            <person name="Bruns T."/>
            <person name="Baldrian P."/>
            <person name="Vilgalys R."/>
            <person name="Henrissat B."/>
            <person name="Grigoriev I.V."/>
            <person name="Hibbett D."/>
            <person name="Nagy L.G."/>
            <person name="Martin F.M."/>
        </authorList>
    </citation>
    <scope>NUCLEOTIDE SEQUENCE</scope>
    <source>
        <strain evidence="1">P2</strain>
    </source>
</reference>